<keyword evidence="2" id="KW-1185">Reference proteome</keyword>
<reference evidence="1 2" key="2">
    <citation type="submission" date="2018-11" db="EMBL/GenBank/DDBJ databases">
        <authorList>
            <consortium name="Pathogen Informatics"/>
        </authorList>
    </citation>
    <scope>NUCLEOTIDE SEQUENCE [LARGE SCALE GENOMIC DNA]</scope>
    <source>
        <strain evidence="1">Dakar</strain>
        <strain evidence="2">Dakar, Senegal</strain>
    </source>
</reference>
<gene>
    <name evidence="1" type="ORF">SCUD_LOCUS23219</name>
</gene>
<dbReference type="AlphaFoldDB" id="A0A183L799"/>
<dbReference type="STRING" id="6186.A0A183L799"/>
<name>A0A183L799_9TREM</name>
<dbReference type="EMBL" id="UZAK01052864">
    <property type="protein sequence ID" value="VDP81958.1"/>
    <property type="molecule type" value="Genomic_DNA"/>
</dbReference>
<protein>
    <submittedName>
        <fullName evidence="3">Ovule protein</fullName>
    </submittedName>
</protein>
<evidence type="ECO:0000313" key="3">
    <source>
        <dbReference type="WBParaSite" id="SCUD_0002322201-mRNA-1"/>
    </source>
</evidence>
<sequence>LLLLLGTDKRLRLLIRTRENSRKSLACTENLPKHQLSKNSTPIYWKCLFTFGCGSLEDPLLSSFSLPAYSILDLSDCQGKERNKSFNCHSLLAILDDHGLLHINDLSIVISFLNSSSIPIIKVKNEISNEKSSLKDIENNTRNDFPTFKMSTSYNKDICTTNPGPLHKKDPVSSFQICNRWCYCSVYTR</sequence>
<reference evidence="3" key="1">
    <citation type="submission" date="2016-06" db="UniProtKB">
        <authorList>
            <consortium name="WormBaseParasite"/>
        </authorList>
    </citation>
    <scope>IDENTIFICATION</scope>
</reference>
<proteinExistence type="predicted"/>
<dbReference type="Proteomes" id="UP000279833">
    <property type="component" value="Unassembled WGS sequence"/>
</dbReference>
<evidence type="ECO:0000313" key="1">
    <source>
        <dbReference type="EMBL" id="VDP81958.1"/>
    </source>
</evidence>
<organism evidence="3">
    <name type="scientific">Schistosoma curassoni</name>
    <dbReference type="NCBI Taxonomy" id="6186"/>
    <lineage>
        <taxon>Eukaryota</taxon>
        <taxon>Metazoa</taxon>
        <taxon>Spiralia</taxon>
        <taxon>Lophotrochozoa</taxon>
        <taxon>Platyhelminthes</taxon>
        <taxon>Trematoda</taxon>
        <taxon>Digenea</taxon>
        <taxon>Strigeidida</taxon>
        <taxon>Schistosomatoidea</taxon>
        <taxon>Schistosomatidae</taxon>
        <taxon>Schistosoma</taxon>
    </lineage>
</organism>
<accession>A0A183L799</accession>
<evidence type="ECO:0000313" key="2">
    <source>
        <dbReference type="Proteomes" id="UP000279833"/>
    </source>
</evidence>
<dbReference type="WBParaSite" id="SCUD_0002322201-mRNA-1">
    <property type="protein sequence ID" value="SCUD_0002322201-mRNA-1"/>
    <property type="gene ID" value="SCUD_0002322201"/>
</dbReference>